<feature type="chain" id="PRO_5043983396" evidence="2">
    <location>
        <begin position="25"/>
        <end position="139"/>
    </location>
</feature>
<keyword evidence="2" id="KW-0732">Signal</keyword>
<dbReference type="AlphaFoldDB" id="A0A857KTI2"/>
<gene>
    <name evidence="3" type="ORF">GII30_22755</name>
</gene>
<feature type="compositionally biased region" description="Low complexity" evidence="1">
    <location>
        <begin position="125"/>
        <end position="139"/>
    </location>
</feature>
<accession>A0A857KTI2</accession>
<evidence type="ECO:0000313" key="3">
    <source>
        <dbReference type="EMBL" id="QHN41601.1"/>
    </source>
</evidence>
<evidence type="ECO:0000256" key="2">
    <source>
        <dbReference type="SAM" id="SignalP"/>
    </source>
</evidence>
<protein>
    <submittedName>
        <fullName evidence="3">Uncharacterized protein</fullName>
    </submittedName>
</protein>
<dbReference type="RefSeq" id="WP_005183593.1">
    <property type="nucleotide sequence ID" value="NZ_CP045804.1"/>
</dbReference>
<organism evidence="3">
    <name type="scientific">Gordonia amarae</name>
    <dbReference type="NCBI Taxonomy" id="36821"/>
    <lineage>
        <taxon>Bacteria</taxon>
        <taxon>Bacillati</taxon>
        <taxon>Actinomycetota</taxon>
        <taxon>Actinomycetes</taxon>
        <taxon>Mycobacteriales</taxon>
        <taxon>Gordoniaceae</taxon>
        <taxon>Gordonia</taxon>
    </lineage>
</organism>
<reference evidence="3" key="1">
    <citation type="journal article" date="2021" name="Nat. Microbiol.">
        <title>Cocultivation of an ultrasmall environmental parasitic bacterium with lytic ability against bacteria associated with wastewater foams.</title>
        <authorList>
            <person name="Batinovic S."/>
            <person name="Rose J.J.A."/>
            <person name="Ratcliffe J."/>
            <person name="Seviour R.J."/>
            <person name="Petrovski S."/>
        </authorList>
    </citation>
    <scope>NUCLEOTIDE SEQUENCE</scope>
    <source>
        <strain evidence="3">CON44</strain>
    </source>
</reference>
<dbReference type="EMBL" id="CP045810">
    <property type="protein sequence ID" value="QHN41601.1"/>
    <property type="molecule type" value="Genomic_DNA"/>
</dbReference>
<name>A0A857KTI2_9ACTN</name>
<proteinExistence type="predicted"/>
<evidence type="ECO:0000256" key="1">
    <source>
        <dbReference type="SAM" id="MobiDB-lite"/>
    </source>
</evidence>
<sequence length="139" mass="13947">MRKTLIAGGVVLGMLAAGAGVADAAGTYTRGGDVLVTVAVSGGCATVTWPKGTTRTICDAYQTYQHDIQPGDTFGAKIVSYTGGGVACRVTDVESGGLIGKDSAGPGYTADCIYHAKTKKRSRGNDNSSSNGSSAFGSS</sequence>
<feature type="signal peptide" evidence="2">
    <location>
        <begin position="1"/>
        <end position="24"/>
    </location>
</feature>
<feature type="region of interest" description="Disordered" evidence="1">
    <location>
        <begin position="118"/>
        <end position="139"/>
    </location>
</feature>